<evidence type="ECO:0000313" key="1">
    <source>
        <dbReference type="EMBL" id="QFZ77768.1"/>
    </source>
</evidence>
<keyword evidence="2" id="KW-1185">Reference proteome</keyword>
<proteinExistence type="predicted"/>
<reference evidence="1 2" key="1">
    <citation type="submission" date="2019-10" db="EMBL/GenBank/DDBJ databases">
        <title>A novel species.</title>
        <authorList>
            <person name="Gao J."/>
        </authorList>
    </citation>
    <scope>NUCLEOTIDE SEQUENCE [LARGE SCALE GENOMIC DNA]</scope>
    <source>
        <strain evidence="1 2">QMT-28</strain>
    </source>
</reference>
<sequence length="180" mass="20118">MLRGQLPPLTTVVGQVVVCEVDMPAFPPHTHVYVAVVTRPEPHYAGARLAMIVTVNDPREAPPEMRENPLPDAVWLRDPPEPTVTNIYARPAFRMRDVPARRPAVQVGRQLRLEALLLRHSAFRSADGSGWAEAVGGTIPSLEEETAGSGFSSWAERELDRMERQSWWHHLKEQHLGPAV</sequence>
<dbReference type="AlphaFoldDB" id="A0A5Q0LL35"/>
<organism evidence="1 2">
    <name type="scientific">Streptomyces fagopyri</name>
    <dbReference type="NCBI Taxonomy" id="2662397"/>
    <lineage>
        <taxon>Bacteria</taxon>
        <taxon>Bacillati</taxon>
        <taxon>Actinomycetota</taxon>
        <taxon>Actinomycetes</taxon>
        <taxon>Kitasatosporales</taxon>
        <taxon>Streptomycetaceae</taxon>
        <taxon>Streptomyces</taxon>
    </lineage>
</organism>
<gene>
    <name evidence="1" type="ORF">GFH48_34700</name>
</gene>
<accession>A0A5Q0LL35</accession>
<dbReference type="RefSeq" id="WP_153291950.1">
    <property type="nucleotide sequence ID" value="NZ_CP045643.1"/>
</dbReference>
<name>A0A5Q0LL35_9ACTN</name>
<protein>
    <submittedName>
        <fullName evidence="1">Uncharacterized protein</fullName>
    </submittedName>
</protein>
<dbReference type="Proteomes" id="UP000326179">
    <property type="component" value="Chromosome"/>
</dbReference>
<dbReference type="EMBL" id="CP045643">
    <property type="protein sequence ID" value="QFZ77768.1"/>
    <property type="molecule type" value="Genomic_DNA"/>
</dbReference>
<evidence type="ECO:0000313" key="2">
    <source>
        <dbReference type="Proteomes" id="UP000326179"/>
    </source>
</evidence>
<dbReference type="KEGG" id="sfy:GFH48_34700"/>